<comment type="caution">
    <text evidence="1">The sequence shown here is derived from an EMBL/GenBank/DDBJ whole genome shotgun (WGS) entry which is preliminary data.</text>
</comment>
<evidence type="ECO:0000313" key="1">
    <source>
        <dbReference type="EMBL" id="MFD2698302.1"/>
    </source>
</evidence>
<proteinExistence type="predicted"/>
<protein>
    <recommendedName>
        <fullName evidence="3">Lipoprotein</fullName>
    </recommendedName>
</protein>
<organism evidence="1 2">
    <name type="scientific">Mesonia sediminis</name>
    <dbReference type="NCBI Taxonomy" id="1703946"/>
    <lineage>
        <taxon>Bacteria</taxon>
        <taxon>Pseudomonadati</taxon>
        <taxon>Bacteroidota</taxon>
        <taxon>Flavobacteriia</taxon>
        <taxon>Flavobacteriales</taxon>
        <taxon>Flavobacteriaceae</taxon>
        <taxon>Mesonia</taxon>
    </lineage>
</organism>
<sequence>MSKHNLYITLCFSILFLHSCEKEVVEENKTSETLNYKPESTTSVYAINIDYGYCLDRKRHVKYFQPVHGEKRIKTTVKFRGDTPFGNAKVKAKTKHYNDAWLVGWISGPSQIYAKVAAIGGLDCGQGFYPSSRTSSGYRTKVKAQWLPQHFNFDGQKEPKIVHNHVFGVHKRYDYIKTLDFYDGEVQ</sequence>
<evidence type="ECO:0000313" key="2">
    <source>
        <dbReference type="Proteomes" id="UP001597357"/>
    </source>
</evidence>
<dbReference type="EMBL" id="JBHULZ010000041">
    <property type="protein sequence ID" value="MFD2698302.1"/>
    <property type="molecule type" value="Genomic_DNA"/>
</dbReference>
<gene>
    <name evidence="1" type="ORF">ACFSQ0_09885</name>
</gene>
<reference evidence="2" key="1">
    <citation type="journal article" date="2019" name="Int. J. Syst. Evol. Microbiol.">
        <title>The Global Catalogue of Microorganisms (GCM) 10K type strain sequencing project: providing services to taxonomists for standard genome sequencing and annotation.</title>
        <authorList>
            <consortium name="The Broad Institute Genomics Platform"/>
            <consortium name="The Broad Institute Genome Sequencing Center for Infectious Disease"/>
            <person name="Wu L."/>
            <person name="Ma J."/>
        </authorList>
    </citation>
    <scope>NUCLEOTIDE SEQUENCE [LARGE SCALE GENOMIC DNA]</scope>
    <source>
        <strain evidence="2">KCTC 42255</strain>
    </source>
</reference>
<keyword evidence="2" id="KW-1185">Reference proteome</keyword>
<accession>A0ABW5SHV0</accession>
<dbReference type="RefSeq" id="WP_379047641.1">
    <property type="nucleotide sequence ID" value="NZ_JBHULZ010000041.1"/>
</dbReference>
<evidence type="ECO:0008006" key="3">
    <source>
        <dbReference type="Google" id="ProtNLM"/>
    </source>
</evidence>
<dbReference type="Proteomes" id="UP001597357">
    <property type="component" value="Unassembled WGS sequence"/>
</dbReference>
<name>A0ABW5SHV0_9FLAO</name>